<keyword evidence="16" id="KW-1185">Reference proteome</keyword>
<feature type="transmembrane region" description="Helical" evidence="13">
    <location>
        <begin position="43"/>
        <end position="63"/>
    </location>
</feature>
<dbReference type="FunFam" id="2.30.180.10:FF:000008">
    <property type="entry name" value="Fasciclin-like arabinogalactan protein 10"/>
    <property type="match status" value="1"/>
</dbReference>
<evidence type="ECO:0000256" key="5">
    <source>
        <dbReference type="ARBA" id="ARBA00022729"/>
    </source>
</evidence>
<dbReference type="AlphaFoldDB" id="A0AAN9NLG0"/>
<dbReference type="GO" id="GO:0048364">
    <property type="term" value="P:root development"/>
    <property type="evidence" value="ECO:0007669"/>
    <property type="project" value="TreeGrafter"/>
</dbReference>
<dbReference type="GO" id="GO:0048367">
    <property type="term" value="P:shoot system development"/>
    <property type="evidence" value="ECO:0007669"/>
    <property type="project" value="TreeGrafter"/>
</dbReference>
<keyword evidence="10" id="KW-0449">Lipoprotein</keyword>
<evidence type="ECO:0000256" key="6">
    <source>
        <dbReference type="ARBA" id="ARBA00022737"/>
    </source>
</evidence>
<protein>
    <recommendedName>
        <fullName evidence="14">FAS1 domain-containing protein</fullName>
    </recommendedName>
</protein>
<dbReference type="GO" id="GO:0098552">
    <property type="term" value="C:side of membrane"/>
    <property type="evidence" value="ECO:0007669"/>
    <property type="project" value="UniProtKB-KW"/>
</dbReference>
<dbReference type="GO" id="GO:0005886">
    <property type="term" value="C:plasma membrane"/>
    <property type="evidence" value="ECO:0007669"/>
    <property type="project" value="UniProtKB-SubCell"/>
</dbReference>
<dbReference type="InterPro" id="IPR000782">
    <property type="entry name" value="FAS1_domain"/>
</dbReference>
<evidence type="ECO:0000256" key="7">
    <source>
        <dbReference type="ARBA" id="ARBA00022974"/>
    </source>
</evidence>
<dbReference type="SUPFAM" id="SSF82153">
    <property type="entry name" value="FAS1 domain"/>
    <property type="match status" value="2"/>
</dbReference>
<dbReference type="PANTHER" id="PTHR32382:SF64">
    <property type="entry name" value="FASCICLIN-LIKE ARABINOGALACTAN PROTEIN 2"/>
    <property type="match status" value="1"/>
</dbReference>
<feature type="transmembrane region" description="Helical" evidence="13">
    <location>
        <begin position="75"/>
        <end position="94"/>
    </location>
</feature>
<keyword evidence="9" id="KW-0325">Glycoprotein</keyword>
<gene>
    <name evidence="15" type="ORF">VNO80_05178</name>
</gene>
<comment type="subcellular location">
    <subcellularLocation>
        <location evidence="1">Cell membrane</location>
        <topology evidence="1">Lipid-anchor</topology>
        <topology evidence="1">GPI-anchor</topology>
    </subcellularLocation>
</comment>
<accession>A0AAN9NLG0</accession>
<dbReference type="InterPro" id="IPR036378">
    <property type="entry name" value="FAS1_dom_sf"/>
</dbReference>
<evidence type="ECO:0000256" key="4">
    <source>
        <dbReference type="ARBA" id="ARBA00022622"/>
    </source>
</evidence>
<comment type="function">
    <text evidence="11">May be a cell surface adhesion protein.</text>
</comment>
<evidence type="ECO:0000256" key="1">
    <source>
        <dbReference type="ARBA" id="ARBA00004609"/>
    </source>
</evidence>
<comment type="similarity">
    <text evidence="2">Belongs to the fasciclin-like AGP family.</text>
</comment>
<name>A0AAN9NLG0_PHACN</name>
<dbReference type="PANTHER" id="PTHR32382">
    <property type="entry name" value="FASCICLIN-LIKE ARABINOGALACTAN PROTEIN"/>
    <property type="match status" value="1"/>
</dbReference>
<dbReference type="FunFam" id="2.30.180.10:FF:000010">
    <property type="entry name" value="Fasciclin-like arabinogalactan protein 2"/>
    <property type="match status" value="1"/>
</dbReference>
<feature type="compositionally biased region" description="Low complexity" evidence="12">
    <location>
        <begin position="426"/>
        <end position="438"/>
    </location>
</feature>
<organism evidence="15 16">
    <name type="scientific">Phaseolus coccineus</name>
    <name type="common">Scarlet runner bean</name>
    <name type="synonym">Phaseolus multiflorus</name>
    <dbReference type="NCBI Taxonomy" id="3886"/>
    <lineage>
        <taxon>Eukaryota</taxon>
        <taxon>Viridiplantae</taxon>
        <taxon>Streptophyta</taxon>
        <taxon>Embryophyta</taxon>
        <taxon>Tracheophyta</taxon>
        <taxon>Spermatophyta</taxon>
        <taxon>Magnoliopsida</taxon>
        <taxon>eudicotyledons</taxon>
        <taxon>Gunneridae</taxon>
        <taxon>Pentapetalae</taxon>
        <taxon>rosids</taxon>
        <taxon>fabids</taxon>
        <taxon>Fabales</taxon>
        <taxon>Fabaceae</taxon>
        <taxon>Papilionoideae</taxon>
        <taxon>50 kb inversion clade</taxon>
        <taxon>NPAAA clade</taxon>
        <taxon>indigoferoid/millettioid clade</taxon>
        <taxon>Phaseoleae</taxon>
        <taxon>Phaseolus</taxon>
    </lineage>
</organism>
<dbReference type="Pfam" id="PF02469">
    <property type="entry name" value="Fasciclin"/>
    <property type="match status" value="2"/>
</dbReference>
<dbReference type="InterPro" id="IPR033254">
    <property type="entry name" value="Plant_FLA"/>
</dbReference>
<feature type="transmembrane region" description="Helical" evidence="13">
    <location>
        <begin position="20"/>
        <end position="37"/>
    </location>
</feature>
<keyword evidence="8 13" id="KW-0472">Membrane</keyword>
<keyword evidence="13" id="KW-0812">Transmembrane</keyword>
<evidence type="ECO:0000256" key="10">
    <source>
        <dbReference type="ARBA" id="ARBA00023288"/>
    </source>
</evidence>
<evidence type="ECO:0000313" key="16">
    <source>
        <dbReference type="Proteomes" id="UP001374584"/>
    </source>
</evidence>
<dbReference type="Proteomes" id="UP001374584">
    <property type="component" value="Unassembled WGS sequence"/>
</dbReference>
<proteinExistence type="inferred from homology"/>
<dbReference type="Gene3D" id="2.30.180.10">
    <property type="entry name" value="FAS1 domain"/>
    <property type="match status" value="2"/>
</dbReference>
<evidence type="ECO:0000256" key="9">
    <source>
        <dbReference type="ARBA" id="ARBA00023180"/>
    </source>
</evidence>
<reference evidence="15 16" key="1">
    <citation type="submission" date="2024-01" db="EMBL/GenBank/DDBJ databases">
        <title>The genomes of 5 underutilized Papilionoideae crops provide insights into root nodulation and disease resistanc.</title>
        <authorList>
            <person name="Jiang F."/>
        </authorList>
    </citation>
    <scope>NUCLEOTIDE SEQUENCE [LARGE SCALE GENOMIC DNA]</scope>
    <source>
        <strain evidence="15">JINMINGXINNONG_FW02</strain>
        <tissue evidence="15">Leaves</tissue>
    </source>
</reference>
<keyword evidence="7" id="KW-0654">Proteoglycan</keyword>
<keyword evidence="13" id="KW-1133">Transmembrane helix</keyword>
<evidence type="ECO:0000256" key="3">
    <source>
        <dbReference type="ARBA" id="ARBA00022475"/>
    </source>
</evidence>
<evidence type="ECO:0000313" key="15">
    <source>
        <dbReference type="EMBL" id="KAK7371813.1"/>
    </source>
</evidence>
<keyword evidence="5" id="KW-0732">Signal</keyword>
<evidence type="ECO:0000256" key="8">
    <source>
        <dbReference type="ARBA" id="ARBA00023136"/>
    </source>
</evidence>
<sequence>MLQLVYWNIEPNLSQLAKDFAANNTFNISAYALLLLINHTHTLFSSSLFTLFLSFLSFSLSLFPSSSKHNQMKNLLFLFPFLFLLLSSAVSAAHNITRILEKHPGFSTFNHYLTVTHLADEINRRQTITVLAIDNGAMNSLLDKHLSLPTLKNVLSLHVLVDYFGAKKLHQINNSTTLVSSMFQATGAAAGTSGYVNITNLKGGKVGFAAEDNDGSLHSFYVKSVQEFPYYISVLQISNPISSADAEAPTAAPSAIDLISIMSKQGCKAFADLLRGSKALPTFKESIDGGLTVFCPTDSAVNGFAPKYKNLTDSQKVSLLLYHGVPVYQSLQMLKSSNGIMNTLATEGANKYDFTVQNDGEDVSLKTKVNTVSIIGTLIDQDPFVAYKINKVLMPRELFKASDVDEAPAESPKPPKKKSKKGGQNSDAADAPADGPASESDDQKAADEDSNGVSGLHDVRLVSVLFSVLIGFLSL</sequence>
<keyword evidence="6" id="KW-0677">Repeat</keyword>
<keyword evidence="3" id="KW-1003">Cell membrane</keyword>
<feature type="domain" description="FAS1" evidence="14">
    <location>
        <begin position="254"/>
        <end position="393"/>
    </location>
</feature>
<feature type="region of interest" description="Disordered" evidence="12">
    <location>
        <begin position="403"/>
        <end position="453"/>
    </location>
</feature>
<feature type="domain" description="FAS1" evidence="14">
    <location>
        <begin position="93"/>
        <end position="260"/>
    </location>
</feature>
<evidence type="ECO:0000256" key="2">
    <source>
        <dbReference type="ARBA" id="ARBA00007843"/>
    </source>
</evidence>
<dbReference type="PROSITE" id="PS50213">
    <property type="entry name" value="FAS1"/>
    <property type="match status" value="2"/>
</dbReference>
<evidence type="ECO:0000259" key="14">
    <source>
        <dbReference type="PROSITE" id="PS50213"/>
    </source>
</evidence>
<keyword evidence="4" id="KW-0336">GPI-anchor</keyword>
<evidence type="ECO:0000256" key="13">
    <source>
        <dbReference type="SAM" id="Phobius"/>
    </source>
</evidence>
<comment type="caution">
    <text evidence="15">The sequence shown here is derived from an EMBL/GenBank/DDBJ whole genome shotgun (WGS) entry which is preliminary data.</text>
</comment>
<dbReference type="SMART" id="SM00554">
    <property type="entry name" value="FAS1"/>
    <property type="match status" value="1"/>
</dbReference>
<evidence type="ECO:0000256" key="12">
    <source>
        <dbReference type="SAM" id="MobiDB-lite"/>
    </source>
</evidence>
<evidence type="ECO:0000256" key="11">
    <source>
        <dbReference type="ARBA" id="ARBA00024686"/>
    </source>
</evidence>
<dbReference type="EMBL" id="JAYMYR010000003">
    <property type="protein sequence ID" value="KAK7371813.1"/>
    <property type="molecule type" value="Genomic_DNA"/>
</dbReference>